<keyword evidence="3" id="KW-1185">Reference proteome</keyword>
<gene>
    <name evidence="2" type="ORF">ARMGADRAFT_1037919</name>
</gene>
<name>A0A2H3CVQ5_ARMGA</name>
<dbReference type="InParanoid" id="A0A2H3CVQ5"/>
<proteinExistence type="predicted"/>
<protein>
    <submittedName>
        <fullName evidence="2">Uncharacterized protein</fullName>
    </submittedName>
</protein>
<reference evidence="3" key="1">
    <citation type="journal article" date="2017" name="Nat. Ecol. Evol.">
        <title>Genome expansion and lineage-specific genetic innovations in the forest pathogenic fungi Armillaria.</title>
        <authorList>
            <person name="Sipos G."/>
            <person name="Prasanna A.N."/>
            <person name="Walter M.C."/>
            <person name="O'Connor E."/>
            <person name="Balint B."/>
            <person name="Krizsan K."/>
            <person name="Kiss B."/>
            <person name="Hess J."/>
            <person name="Varga T."/>
            <person name="Slot J."/>
            <person name="Riley R."/>
            <person name="Boka B."/>
            <person name="Rigling D."/>
            <person name="Barry K."/>
            <person name="Lee J."/>
            <person name="Mihaltcheva S."/>
            <person name="LaButti K."/>
            <person name="Lipzen A."/>
            <person name="Waldron R."/>
            <person name="Moloney N.M."/>
            <person name="Sperisen C."/>
            <person name="Kredics L."/>
            <person name="Vagvoelgyi C."/>
            <person name="Patrignani A."/>
            <person name="Fitzpatrick D."/>
            <person name="Nagy I."/>
            <person name="Doyle S."/>
            <person name="Anderson J.B."/>
            <person name="Grigoriev I.V."/>
            <person name="Gueldener U."/>
            <person name="Muensterkoetter M."/>
            <person name="Nagy L.G."/>
        </authorList>
    </citation>
    <scope>NUCLEOTIDE SEQUENCE [LARGE SCALE GENOMIC DNA]</scope>
    <source>
        <strain evidence="3">Ar21-2</strain>
    </source>
</reference>
<dbReference type="AlphaFoldDB" id="A0A2H3CVQ5"/>
<dbReference type="EMBL" id="KZ293707">
    <property type="protein sequence ID" value="PBK83282.1"/>
    <property type="molecule type" value="Genomic_DNA"/>
</dbReference>
<feature type="compositionally biased region" description="Basic residues" evidence="1">
    <location>
        <begin position="449"/>
        <end position="459"/>
    </location>
</feature>
<accession>A0A2H3CVQ5</accession>
<evidence type="ECO:0000256" key="1">
    <source>
        <dbReference type="SAM" id="MobiDB-lite"/>
    </source>
</evidence>
<dbReference type="Proteomes" id="UP000217790">
    <property type="component" value="Unassembled WGS sequence"/>
</dbReference>
<evidence type="ECO:0000313" key="2">
    <source>
        <dbReference type="EMBL" id="PBK83282.1"/>
    </source>
</evidence>
<organism evidence="2 3">
    <name type="scientific">Armillaria gallica</name>
    <name type="common">Bulbous honey fungus</name>
    <name type="synonym">Armillaria bulbosa</name>
    <dbReference type="NCBI Taxonomy" id="47427"/>
    <lineage>
        <taxon>Eukaryota</taxon>
        <taxon>Fungi</taxon>
        <taxon>Dikarya</taxon>
        <taxon>Basidiomycota</taxon>
        <taxon>Agaricomycotina</taxon>
        <taxon>Agaricomycetes</taxon>
        <taxon>Agaricomycetidae</taxon>
        <taxon>Agaricales</taxon>
        <taxon>Marasmiineae</taxon>
        <taxon>Physalacriaceae</taxon>
        <taxon>Armillaria</taxon>
    </lineage>
</organism>
<feature type="region of interest" description="Disordered" evidence="1">
    <location>
        <begin position="448"/>
        <end position="476"/>
    </location>
</feature>
<sequence>MTLLFDDAYRPFIRHKGHKRTRRGEESQLGRMTECCLILAIRRLDVETGRSPCNEASNVGRVVWGIMEGSQESESSSKRTRIEGTFISTSVKNTDYKIVYAVVYWTLPNWRVFEPGESADAASLKALLWPKGIGVLPGGIGNKAAGGWNLIWFSRRIGSETAKNGPSSACRRVDGRGGRRVILQRRRKVERDCRLSAKTHEDVRPKPTTLATWLVELELDLWDARKRRDTTEWTTLRVAPHRLRWRRLLVWVKTFCIGEDGRLFFRCENADANRRGVEWRSRMDRWQNGGRYWLFDVYMWTRSQDYTIAVFSSDRMVPRRAPERGEQSWKDCRAASEAEMTSGSPTTHARLDGSPSNFEEFAPQIETRSDLRWRAWERAIGVIGPDYRIHGYTGWMGGVWDETAVVILSVMAFKITFKRWLEVWCFIHQDVAIDAVKRGAETRTDLARSVKRKGNKRAGSHAPVRLKIAGKPPTPRTRRFLKALNSELAD</sequence>
<evidence type="ECO:0000313" key="3">
    <source>
        <dbReference type="Proteomes" id="UP000217790"/>
    </source>
</evidence>